<evidence type="ECO:0000256" key="9">
    <source>
        <dbReference type="ARBA" id="ARBA00022833"/>
    </source>
</evidence>
<gene>
    <name evidence="18" type="ORF">SAMN05216474_1817</name>
</gene>
<feature type="domain" description="ABC transporter" evidence="17">
    <location>
        <begin position="724"/>
        <end position="1199"/>
    </location>
</feature>
<dbReference type="Gene3D" id="1.20.1580.10">
    <property type="entry name" value="ABC transporter ATPase like domain"/>
    <property type="match status" value="4"/>
</dbReference>
<evidence type="ECO:0000256" key="7">
    <source>
        <dbReference type="ARBA" id="ARBA00022769"/>
    </source>
</evidence>
<evidence type="ECO:0000256" key="13">
    <source>
        <dbReference type="ARBA" id="ARBA00023204"/>
    </source>
</evidence>
<keyword evidence="6" id="KW-0227">DNA damage</keyword>
<dbReference type="EMBL" id="FPAS01000002">
    <property type="protein sequence ID" value="SFT68824.1"/>
    <property type="molecule type" value="Genomic_DNA"/>
</dbReference>
<evidence type="ECO:0000256" key="6">
    <source>
        <dbReference type="ARBA" id="ARBA00022763"/>
    </source>
</evidence>
<dbReference type="PROSITE" id="PS50893">
    <property type="entry name" value="ABC_TRANSPORTER_2"/>
    <property type="match status" value="1"/>
</dbReference>
<keyword evidence="7" id="KW-0228">DNA excision</keyword>
<evidence type="ECO:0000256" key="15">
    <source>
        <dbReference type="ARBA" id="ARBA00039316"/>
    </source>
</evidence>
<keyword evidence="9" id="KW-0862">Zinc</keyword>
<dbReference type="Gene3D" id="1.10.8.280">
    <property type="entry name" value="ABC transporter ATPase domain-like"/>
    <property type="match status" value="2"/>
</dbReference>
<keyword evidence="8" id="KW-0863">Zinc-finger</keyword>
<dbReference type="Proteomes" id="UP000236454">
    <property type="component" value="Unassembled WGS sequence"/>
</dbReference>
<evidence type="ECO:0000256" key="5">
    <source>
        <dbReference type="ARBA" id="ARBA00022741"/>
    </source>
</evidence>
<evidence type="ECO:0000313" key="18">
    <source>
        <dbReference type="EMBL" id="SFT68824.1"/>
    </source>
</evidence>
<dbReference type="SUPFAM" id="SSF52540">
    <property type="entry name" value="P-loop containing nucleoside triphosphate hydrolases"/>
    <property type="match status" value="4"/>
</dbReference>
<evidence type="ECO:0000256" key="8">
    <source>
        <dbReference type="ARBA" id="ARBA00022771"/>
    </source>
</evidence>
<evidence type="ECO:0000256" key="12">
    <source>
        <dbReference type="ARBA" id="ARBA00023125"/>
    </source>
</evidence>
<keyword evidence="10" id="KW-0067">ATP-binding</keyword>
<evidence type="ECO:0000259" key="17">
    <source>
        <dbReference type="PROSITE" id="PS50893"/>
    </source>
</evidence>
<dbReference type="PANTHER" id="PTHR43152:SF3">
    <property type="entry name" value="UVRABC SYSTEM PROTEIN A"/>
    <property type="match status" value="1"/>
</dbReference>
<organism evidence="18 19">
    <name type="scientific">Lishizhenia tianjinensis</name>
    <dbReference type="NCBI Taxonomy" id="477690"/>
    <lineage>
        <taxon>Bacteria</taxon>
        <taxon>Pseudomonadati</taxon>
        <taxon>Bacteroidota</taxon>
        <taxon>Flavobacteriia</taxon>
        <taxon>Flavobacteriales</taxon>
        <taxon>Crocinitomicaceae</taxon>
        <taxon>Lishizhenia</taxon>
    </lineage>
</organism>
<keyword evidence="3" id="KW-0479">Metal-binding</keyword>
<evidence type="ECO:0000256" key="14">
    <source>
        <dbReference type="ARBA" id="ARBA00038000"/>
    </source>
</evidence>
<dbReference type="GO" id="GO:0005737">
    <property type="term" value="C:cytoplasm"/>
    <property type="evidence" value="ECO:0007669"/>
    <property type="project" value="UniProtKB-SubCell"/>
</dbReference>
<dbReference type="GO" id="GO:0004518">
    <property type="term" value="F:nuclease activity"/>
    <property type="evidence" value="ECO:0007669"/>
    <property type="project" value="UniProtKB-KW"/>
</dbReference>
<evidence type="ECO:0000256" key="2">
    <source>
        <dbReference type="ARBA" id="ARBA00022490"/>
    </source>
</evidence>
<keyword evidence="4" id="KW-0677">Repeat</keyword>
<keyword evidence="5" id="KW-0547">Nucleotide-binding</keyword>
<keyword evidence="11" id="KW-0267">Excision nuclease</keyword>
<keyword evidence="2" id="KW-0963">Cytoplasm</keyword>
<protein>
    <recommendedName>
        <fullName evidence="15">UvrABC system protein A</fullName>
    </recommendedName>
    <alternativeName>
        <fullName evidence="16">Excinuclease ABC subunit A</fullName>
    </alternativeName>
</protein>
<dbReference type="GO" id="GO:0003677">
    <property type="term" value="F:DNA binding"/>
    <property type="evidence" value="ECO:0007669"/>
    <property type="project" value="UniProtKB-KW"/>
</dbReference>
<dbReference type="OrthoDB" id="9809851at2"/>
<keyword evidence="12" id="KW-0238">DNA-binding</keyword>
<dbReference type="Pfam" id="PF00005">
    <property type="entry name" value="ABC_tran"/>
    <property type="match status" value="1"/>
</dbReference>
<comment type="similarity">
    <text evidence="14">Belongs to the ABC transporter superfamily. UvrA family.</text>
</comment>
<evidence type="ECO:0000256" key="10">
    <source>
        <dbReference type="ARBA" id="ARBA00022840"/>
    </source>
</evidence>
<sequence length="1493" mass="166139">MRIEKARQNNLKNVSLTLPEKQLIVVTGLSGSGKSSLAMGVIGNEGYRYFLESLPAYNQQNAQRIPSADVDEIKDLPPVIKVEQSKRFQSINATFGTLSELTPLFRILFARYAGEGSMSKSLFSFNHPKGACETCRGIGEAEYIDLKKLVGDPNKTLREGAIVTTLPNGYITYSQVTVDELNKVCNAHGFSVDVPWKDLTAEQQDVIPNGSDKLKVFYGKHSLESRLRWEGLKAKPREEGYYKGMLPIMYDILKRDRNANILKFVSAKECPSCRGARIKAEHLKYRWQGLSFREWMDLPLNELYKQLKGLSLKGGEAVLVNKLCTQLYDLIHLGMEHYQLSSPSTAISSGDAQRMKLVKQVNSNLQGILYVFDEPSIGLPVAYQKHLRLIIDRLLAKGNTVMVVEHDLKFIQSADWIVELGPKAGGEGGEIIFNGSKDEFLVDNKLNSPTRLALEEKLKPSNPVKQDEGLKKLQGSLSVYSRKSKEVLGFIDQFTERKGYNTHTVSDQPIGKTPRSNPATYTGLADKIRDLLAKTEKAKQMKLAKGAFSFNNKAGRCPNCEGAGVISLSMSVMGNINQTCPLCNGKRFNKEVFEVTWEGKNSAEIYNLSVKEALDFFATESKIVSILQLMNKLGLGYLKLGQPSNTLSGGEAQRIKLTKYFAKSSKQTLLILEEPSIGLHHQNVKELVQALHQLKAKTAGIVCFENHSLFQSEADVFVDNAPKVEEEEIEIPVKEPQNEILIQGARTHFLKDVNISFPKHKLSAVTGISGSGKSSLLIDTLHAYGMQEMTQQFSSYEQGRVGAQMPFDVDHIQGLTPTICVTRKVKNYSAKTDLAQQCDIDKRLRFVFSRKAQFEGEDLSASHFSKNHELGKCEVCDGYGEALVPDLNKIVLDANLSIAEGVFEHNKSLAYYGQAAGQYMAILEEVGKAFGFSLTTAFKDLTTAQKKVVLNGVPDQIWEAQWRFKTKTREGVQSVKMEWKGLFTYLQEEYYKTRKNKNISQLTALFSEETCATCKGSGLKAERLKFTLGALNFQEVKQLSLKEFEHWLSVKEEVSEIDNQLKKQLAHHLKGLLKKAKQLHIDYLQLNRKAKTLSGGEHQRVALIQQLNSPLKGITYVLDEPSAGLSQNNIGDVQNILNELVAKGNTVIFIEHNKDLLKAADYLVEIGPKAGSLGGELMFSGSPERFIQQDGIHPYLKAEGKELQLRAGKEKLVLKNIDKFNLKKEVLEIPVGGLTALTGNSGVGKTTLVKEVILPSIAQGEAVHCSACITPKSYEGVQYFETKKLNTHKATLLVEYLDVFKEITKVFAKVSGEKAKFFSWKTKGSFCENCKGEGIITTSLDLAASTAETCEKCKGTRYADEVLKPKVEGQNIAEVMALNVEGMINWLQGQSPKAKVISSLQELQNIGLGHLQMNQAVQSLSSGEKQRLTLLDWRKDKVQNQLLILDEPSIGLHYSDIDQLLTLLKDLSQNNDVLVIDHNAYLLEQIGVGAVIY</sequence>
<dbReference type="RefSeq" id="WP_090248576.1">
    <property type="nucleotide sequence ID" value="NZ_FPAS01000002.1"/>
</dbReference>
<name>A0A1I7A1N9_9FLAO</name>
<dbReference type="PANTHER" id="PTHR43152">
    <property type="entry name" value="UVRABC SYSTEM PROTEIN A"/>
    <property type="match status" value="1"/>
</dbReference>
<evidence type="ECO:0000256" key="1">
    <source>
        <dbReference type="ARBA" id="ARBA00004496"/>
    </source>
</evidence>
<dbReference type="STRING" id="477690.SAMN05216474_1817"/>
<proteinExistence type="inferred from homology"/>
<evidence type="ECO:0000256" key="16">
    <source>
        <dbReference type="ARBA" id="ARBA00042156"/>
    </source>
</evidence>
<comment type="subcellular location">
    <subcellularLocation>
        <location evidence="1">Cytoplasm</location>
    </subcellularLocation>
</comment>
<reference evidence="18 19" key="1">
    <citation type="submission" date="2016-10" db="EMBL/GenBank/DDBJ databases">
        <authorList>
            <person name="de Groot N.N."/>
        </authorList>
    </citation>
    <scope>NUCLEOTIDE SEQUENCE [LARGE SCALE GENOMIC DNA]</scope>
    <source>
        <strain evidence="18 19">CGMCC 1.7005</strain>
    </source>
</reference>
<dbReference type="InterPro" id="IPR027417">
    <property type="entry name" value="P-loop_NTPase"/>
</dbReference>
<keyword evidence="19" id="KW-1185">Reference proteome</keyword>
<keyword evidence="13" id="KW-0234">DNA repair</keyword>
<accession>A0A1I7A1N9</accession>
<dbReference type="GO" id="GO:0016887">
    <property type="term" value="F:ATP hydrolysis activity"/>
    <property type="evidence" value="ECO:0007669"/>
    <property type="project" value="InterPro"/>
</dbReference>
<dbReference type="Gene3D" id="3.40.50.300">
    <property type="entry name" value="P-loop containing nucleotide triphosphate hydrolases"/>
    <property type="match status" value="3"/>
</dbReference>
<dbReference type="GO" id="GO:0006281">
    <property type="term" value="P:DNA repair"/>
    <property type="evidence" value="ECO:0007669"/>
    <property type="project" value="UniProtKB-KW"/>
</dbReference>
<evidence type="ECO:0000256" key="3">
    <source>
        <dbReference type="ARBA" id="ARBA00022723"/>
    </source>
</evidence>
<evidence type="ECO:0000313" key="19">
    <source>
        <dbReference type="Proteomes" id="UP000236454"/>
    </source>
</evidence>
<evidence type="ECO:0000256" key="11">
    <source>
        <dbReference type="ARBA" id="ARBA00022881"/>
    </source>
</evidence>
<dbReference type="InterPro" id="IPR041552">
    <property type="entry name" value="UvrA_DNA-bd"/>
</dbReference>
<dbReference type="InterPro" id="IPR003439">
    <property type="entry name" value="ABC_transporter-like_ATP-bd"/>
</dbReference>
<evidence type="ECO:0000256" key="4">
    <source>
        <dbReference type="ARBA" id="ARBA00022737"/>
    </source>
</evidence>
<dbReference type="Pfam" id="PF17755">
    <property type="entry name" value="UvrA_DNA-bind"/>
    <property type="match status" value="2"/>
</dbReference>
<dbReference type="GO" id="GO:0008270">
    <property type="term" value="F:zinc ion binding"/>
    <property type="evidence" value="ECO:0007669"/>
    <property type="project" value="UniProtKB-KW"/>
</dbReference>
<dbReference type="GO" id="GO:0005524">
    <property type="term" value="F:ATP binding"/>
    <property type="evidence" value="ECO:0007669"/>
    <property type="project" value="UniProtKB-KW"/>
</dbReference>